<feature type="transmembrane region" description="Helical" evidence="7">
    <location>
        <begin position="614"/>
        <end position="633"/>
    </location>
</feature>
<dbReference type="Pfam" id="PF00860">
    <property type="entry name" value="Xan_ur_permease"/>
    <property type="match status" value="1"/>
</dbReference>
<feature type="transmembrane region" description="Helical" evidence="7">
    <location>
        <begin position="447"/>
        <end position="465"/>
    </location>
</feature>
<evidence type="ECO:0000256" key="4">
    <source>
        <dbReference type="ARBA" id="ARBA00022989"/>
    </source>
</evidence>
<organism evidence="8 9">
    <name type="scientific">Panicum miliaceum</name>
    <name type="common">Proso millet</name>
    <name type="synonym">Broomcorn millet</name>
    <dbReference type="NCBI Taxonomy" id="4540"/>
    <lineage>
        <taxon>Eukaryota</taxon>
        <taxon>Viridiplantae</taxon>
        <taxon>Streptophyta</taxon>
        <taxon>Embryophyta</taxon>
        <taxon>Tracheophyta</taxon>
        <taxon>Spermatophyta</taxon>
        <taxon>Magnoliopsida</taxon>
        <taxon>Liliopsida</taxon>
        <taxon>Poales</taxon>
        <taxon>Poaceae</taxon>
        <taxon>PACMAD clade</taxon>
        <taxon>Panicoideae</taxon>
        <taxon>Panicodae</taxon>
        <taxon>Paniceae</taxon>
        <taxon>Panicinae</taxon>
        <taxon>Panicum</taxon>
        <taxon>Panicum sect. Panicum</taxon>
    </lineage>
</organism>
<comment type="caution">
    <text evidence="8">The sequence shown here is derived from an EMBL/GenBank/DDBJ whole genome shotgun (WGS) entry which is preliminary data.</text>
</comment>
<feature type="transmembrane region" description="Helical" evidence="7">
    <location>
        <begin position="390"/>
        <end position="408"/>
    </location>
</feature>
<feature type="transmembrane region" description="Helical" evidence="7">
    <location>
        <begin position="639"/>
        <end position="659"/>
    </location>
</feature>
<comment type="similarity">
    <text evidence="2">Belongs to the nucleobase:cation symporter-2 (NCS2) (TC 2.A.40) family.</text>
</comment>
<evidence type="ECO:0000313" key="9">
    <source>
        <dbReference type="Proteomes" id="UP000275267"/>
    </source>
</evidence>
<comment type="subcellular location">
    <subcellularLocation>
        <location evidence="1">Membrane</location>
        <topology evidence="1">Multi-pass membrane protein</topology>
    </subcellularLocation>
</comment>
<evidence type="ECO:0008006" key="10">
    <source>
        <dbReference type="Google" id="ProtNLM"/>
    </source>
</evidence>
<feature type="transmembrane region" description="Helical" evidence="7">
    <location>
        <begin position="364"/>
        <end position="383"/>
    </location>
</feature>
<keyword evidence="9" id="KW-1185">Reference proteome</keyword>
<feature type="compositionally biased region" description="Basic and acidic residues" evidence="6">
    <location>
        <begin position="188"/>
        <end position="214"/>
    </location>
</feature>
<keyword evidence="4 7" id="KW-1133">Transmembrane helix</keyword>
<evidence type="ECO:0000256" key="3">
    <source>
        <dbReference type="ARBA" id="ARBA00022692"/>
    </source>
</evidence>
<feature type="compositionally biased region" description="Basic and acidic residues" evidence="6">
    <location>
        <begin position="159"/>
        <end position="172"/>
    </location>
</feature>
<feature type="region of interest" description="Disordered" evidence="6">
    <location>
        <begin position="1"/>
        <end position="219"/>
    </location>
</feature>
<feature type="transmembrane region" description="Helical" evidence="7">
    <location>
        <begin position="722"/>
        <end position="742"/>
    </location>
</feature>
<feature type="compositionally biased region" description="Basic and acidic residues" evidence="6">
    <location>
        <begin position="32"/>
        <end position="43"/>
    </location>
</feature>
<name>A0A3L6TBM6_PANMI</name>
<feature type="compositionally biased region" description="Gly residues" evidence="6">
    <location>
        <begin position="149"/>
        <end position="158"/>
    </location>
</feature>
<feature type="transmembrane region" description="Helical" evidence="7">
    <location>
        <begin position="671"/>
        <end position="690"/>
    </location>
</feature>
<feature type="compositionally biased region" description="Low complexity" evidence="6">
    <location>
        <begin position="52"/>
        <end position="66"/>
    </location>
</feature>
<feature type="compositionally biased region" description="Gly residues" evidence="6">
    <location>
        <begin position="9"/>
        <end position="24"/>
    </location>
</feature>
<feature type="transmembrane region" description="Helical" evidence="7">
    <location>
        <begin position="276"/>
        <end position="295"/>
    </location>
</feature>
<gene>
    <name evidence="8" type="ORF">C2845_PM03G07330</name>
</gene>
<keyword evidence="3 7" id="KW-0812">Transmembrane</keyword>
<evidence type="ECO:0000256" key="2">
    <source>
        <dbReference type="ARBA" id="ARBA00008821"/>
    </source>
</evidence>
<protein>
    <recommendedName>
        <fullName evidence="10">Nucleobase-ascorbate transporter 11</fullName>
    </recommendedName>
</protein>
<keyword evidence="5 7" id="KW-0472">Membrane</keyword>
<evidence type="ECO:0000256" key="7">
    <source>
        <dbReference type="SAM" id="Phobius"/>
    </source>
</evidence>
<evidence type="ECO:0000256" key="6">
    <source>
        <dbReference type="SAM" id="MobiDB-lite"/>
    </source>
</evidence>
<feature type="compositionally biased region" description="Pro residues" evidence="6">
    <location>
        <begin position="67"/>
        <end position="76"/>
    </location>
</feature>
<dbReference type="EMBL" id="PQIB02000002">
    <property type="protein sequence ID" value="RLN34570.1"/>
    <property type="molecule type" value="Genomic_DNA"/>
</dbReference>
<dbReference type="GO" id="GO:0016020">
    <property type="term" value="C:membrane"/>
    <property type="evidence" value="ECO:0007669"/>
    <property type="project" value="UniProtKB-SubCell"/>
</dbReference>
<accession>A0A3L6TBM6</accession>
<dbReference type="STRING" id="4540.A0A3L6TBM6"/>
<reference evidence="9" key="1">
    <citation type="journal article" date="2019" name="Nat. Commun.">
        <title>The genome of broomcorn millet.</title>
        <authorList>
            <person name="Zou C."/>
            <person name="Miki D."/>
            <person name="Li D."/>
            <person name="Tang Q."/>
            <person name="Xiao L."/>
            <person name="Rajput S."/>
            <person name="Deng P."/>
            <person name="Jia W."/>
            <person name="Huang R."/>
            <person name="Zhang M."/>
            <person name="Sun Y."/>
            <person name="Hu J."/>
            <person name="Fu X."/>
            <person name="Schnable P.S."/>
            <person name="Li F."/>
            <person name="Zhang H."/>
            <person name="Feng B."/>
            <person name="Zhu X."/>
            <person name="Liu R."/>
            <person name="Schnable J.C."/>
            <person name="Zhu J.-K."/>
            <person name="Zhang H."/>
        </authorList>
    </citation>
    <scope>NUCLEOTIDE SEQUENCE [LARGE SCALE GENOMIC DNA]</scope>
</reference>
<feature type="compositionally biased region" description="Low complexity" evidence="6">
    <location>
        <begin position="173"/>
        <end position="187"/>
    </location>
</feature>
<evidence type="ECO:0000256" key="1">
    <source>
        <dbReference type="ARBA" id="ARBA00004141"/>
    </source>
</evidence>
<proteinExistence type="inferred from homology"/>
<dbReference type="PANTHER" id="PTHR11119">
    <property type="entry name" value="XANTHINE-URACIL / VITAMIN C PERMEASE FAMILY MEMBER"/>
    <property type="match status" value="1"/>
</dbReference>
<dbReference type="AlphaFoldDB" id="A0A3L6TBM6"/>
<feature type="transmembrane region" description="Helical" evidence="7">
    <location>
        <begin position="301"/>
        <end position="321"/>
    </location>
</feature>
<dbReference type="OrthoDB" id="1641903at2759"/>
<dbReference type="GO" id="GO:0022857">
    <property type="term" value="F:transmembrane transporter activity"/>
    <property type="evidence" value="ECO:0007669"/>
    <property type="project" value="InterPro"/>
</dbReference>
<evidence type="ECO:0000313" key="8">
    <source>
        <dbReference type="EMBL" id="RLN34570.1"/>
    </source>
</evidence>
<evidence type="ECO:0000256" key="5">
    <source>
        <dbReference type="ARBA" id="ARBA00023136"/>
    </source>
</evidence>
<sequence length="792" mass="84835">MPSSRRTTGRGGAGAGDAGGGDAGGVPPFMDNNRDHNPRELRSWARRTGFHSSAFFSGESNSSAAAPQPPPPPPPATSRRPAPERRRDPYPDTEDDLEPVPPLDLERGPAPGRGRGGGHGGRPRRRIDLRGELEIPPGFGREEADPDAGRGGGGGGGRGDARRRNGGVERDQAAPNAGRNGNGALADAEARKKAEEAEAKRKAEEAEARRKKEEEERDAELAAYYQEQWANEEEEEGAAEAAAAETAPLYGVSGLQCGVTENPGWAPLVFYGIQHYLSIAGSLVFVPLILVPAMGGSDEDTATVISTMLLVSGLTTILHTFLGSRLPLVQGSSFVYLAPALVIANSEEFRNLSDNKFKRIMRELQGAILVGSVFQIMLGYTGLMSLFLRLINPVVVAPTIAAVGLAFFSYGFPQAGSCVEISLPLILLVLLCTLYMRKISLFGNRIFLVYAVPLSVAIVWAYAFFLTAGGAYNFKGCSSNIPSSNILLDSCRRHLETMKRCRTDVSTAWKTAAWVRVPYPFQWGPPTFHFKTGIIMIIVSLVASVDSLSSYHAASLLVNLSPPTRGVVSRGIGLEGISTFIAGVWGTGTGSTTLTENIHTLETTKMASRRALQLGAALLVIFSFFGKIGALVASIPVALAASVLCFTWALIVALGLSTLRYTQAASSRNMIIVGFTLFISLSIPAFFQQYEPSSTLILPSYLLPYTAASSGPVRTASSGLNYAVNALLSINVVVALLVALLLDNTVPGSRQERGVYIWSDPKSLEVDPATLEPYRLPEKISCWFKWAKCVGI</sequence>
<feature type="transmembrane region" description="Helical" evidence="7">
    <location>
        <begin position="414"/>
        <end position="435"/>
    </location>
</feature>
<feature type="compositionally biased region" description="Gly residues" evidence="6">
    <location>
        <begin position="111"/>
        <end position="120"/>
    </location>
</feature>
<dbReference type="InterPro" id="IPR006043">
    <property type="entry name" value="NCS2"/>
</dbReference>
<dbReference type="Proteomes" id="UP000275267">
    <property type="component" value="Unassembled WGS sequence"/>
</dbReference>
<feature type="compositionally biased region" description="Basic and acidic residues" evidence="6">
    <location>
        <begin position="81"/>
        <end position="90"/>
    </location>
</feature>